<dbReference type="InterPro" id="IPR043128">
    <property type="entry name" value="Rev_trsase/Diguanyl_cyclase"/>
</dbReference>
<evidence type="ECO:0000259" key="6">
    <source>
        <dbReference type="PROSITE" id="PS50887"/>
    </source>
</evidence>
<evidence type="ECO:0000256" key="3">
    <source>
        <dbReference type="ARBA" id="ARBA00023163"/>
    </source>
</evidence>
<dbReference type="STRING" id="857293.CAAU_1384"/>
<dbReference type="Pfam" id="PF00990">
    <property type="entry name" value="GGDEF"/>
    <property type="match status" value="1"/>
</dbReference>
<dbReference type="PRINTS" id="PR00032">
    <property type="entry name" value="HTHARAC"/>
</dbReference>
<dbReference type="InterPro" id="IPR029787">
    <property type="entry name" value="Nucleotide_cyclase"/>
</dbReference>
<feature type="domain" description="HTH araC/xylS-type" evidence="5">
    <location>
        <begin position="11"/>
        <end position="109"/>
    </location>
</feature>
<evidence type="ECO:0000313" key="8">
    <source>
        <dbReference type="Proteomes" id="UP000007652"/>
    </source>
</evidence>
<feature type="transmembrane region" description="Helical" evidence="4">
    <location>
        <begin position="30"/>
        <end position="52"/>
    </location>
</feature>
<feature type="domain" description="GGDEF" evidence="6">
    <location>
        <begin position="150"/>
        <end position="282"/>
    </location>
</feature>
<dbReference type="InterPro" id="IPR018062">
    <property type="entry name" value="HTH_AraC-typ_CS"/>
</dbReference>
<keyword evidence="8" id="KW-1185">Reference proteome</keyword>
<dbReference type="AlphaFoldDB" id="I7KUA7"/>
<evidence type="ECO:0000256" key="1">
    <source>
        <dbReference type="ARBA" id="ARBA00023015"/>
    </source>
</evidence>
<dbReference type="InterPro" id="IPR050959">
    <property type="entry name" value="MarA-like"/>
</dbReference>
<dbReference type="OrthoDB" id="45544at2"/>
<dbReference type="InterPro" id="IPR020449">
    <property type="entry name" value="Tscrpt_reg_AraC-type_HTH"/>
</dbReference>
<dbReference type="InterPro" id="IPR000160">
    <property type="entry name" value="GGDEF_dom"/>
</dbReference>
<sequence>MVEKQVIERIQEAIDFIEEHLEDKIYVEDIAKIAFMSLSSFYSIFSLILGTTVKDYVRKRRLSLAAYFLVYTNLSILNIAVKFGYEGYEPFSRAFKKLFGVSPKKYREFRKYIDVFPKIQLKYGNSLGGENMVDKEMNKESVLQQIHNTSNGYILDVDIDKFEGINKIYGYDIGDKVLIEVPRRIKEVLEELNLPSQVIRISNDEFVVIVKHQPIEFIEMLSQKILDAMKPKFQFGDISFDVSVSIGITNFTISSADDEIINKVKDAMLLAKKEGRNRFKVI</sequence>
<keyword evidence="4" id="KW-1133">Transmembrane helix</keyword>
<keyword evidence="3" id="KW-0804">Transcription</keyword>
<dbReference type="PROSITE" id="PS50887">
    <property type="entry name" value="GGDEF"/>
    <property type="match status" value="1"/>
</dbReference>
<dbReference type="Gene3D" id="1.10.10.60">
    <property type="entry name" value="Homeodomain-like"/>
    <property type="match status" value="2"/>
</dbReference>
<dbReference type="SMART" id="SM00267">
    <property type="entry name" value="GGDEF"/>
    <property type="match status" value="1"/>
</dbReference>
<dbReference type="PROSITE" id="PS01124">
    <property type="entry name" value="HTH_ARAC_FAMILY_2"/>
    <property type="match status" value="1"/>
</dbReference>
<dbReference type="GO" id="GO:0043565">
    <property type="term" value="F:sequence-specific DNA binding"/>
    <property type="evidence" value="ECO:0007669"/>
    <property type="project" value="InterPro"/>
</dbReference>
<dbReference type="InterPro" id="IPR018060">
    <property type="entry name" value="HTH_AraC"/>
</dbReference>
<gene>
    <name evidence="7" type="ORF">CAAU_1384</name>
</gene>
<feature type="transmembrane region" description="Helical" evidence="4">
    <location>
        <begin position="64"/>
        <end position="85"/>
    </location>
</feature>
<dbReference type="Pfam" id="PF12833">
    <property type="entry name" value="HTH_18"/>
    <property type="match status" value="1"/>
</dbReference>
<dbReference type="Gene3D" id="3.30.70.270">
    <property type="match status" value="1"/>
</dbReference>
<evidence type="ECO:0000259" key="5">
    <source>
        <dbReference type="PROSITE" id="PS01124"/>
    </source>
</evidence>
<dbReference type="eggNOG" id="COG5001">
    <property type="taxonomic scope" value="Bacteria"/>
</dbReference>
<dbReference type="InterPro" id="IPR009057">
    <property type="entry name" value="Homeodomain-like_sf"/>
</dbReference>
<evidence type="ECO:0000256" key="4">
    <source>
        <dbReference type="SAM" id="Phobius"/>
    </source>
</evidence>
<keyword evidence="4" id="KW-0472">Membrane</keyword>
<accession>I7KUA7</accession>
<dbReference type="eggNOG" id="COG2207">
    <property type="taxonomic scope" value="Bacteria"/>
</dbReference>
<dbReference type="EMBL" id="CAKP01000072">
    <property type="protein sequence ID" value="CCJ33468.1"/>
    <property type="molecule type" value="Genomic_DNA"/>
</dbReference>
<name>I7KUA7_9CLOT</name>
<keyword evidence="1" id="KW-0805">Transcription regulation</keyword>
<reference evidence="7 8" key="1">
    <citation type="journal article" date="2011" name="J. Bacteriol.">
        <title>Draft genome sequence of Caloramator australicus strain RC3T, a thermoanaerobe from the Great Artesian Basin of Australia.</title>
        <authorList>
            <person name="Ogg C.D."/>
            <person name="Patel B.K.C."/>
        </authorList>
    </citation>
    <scope>NUCLEOTIDE SEQUENCE [LARGE SCALE GENOMIC DNA]</scope>
    <source>
        <strain evidence="7 8">RC3</strain>
    </source>
</reference>
<dbReference type="SUPFAM" id="SSF46689">
    <property type="entry name" value="Homeodomain-like"/>
    <property type="match status" value="2"/>
</dbReference>
<dbReference type="PANTHER" id="PTHR47504">
    <property type="entry name" value="RIGHT ORIGIN-BINDING PROTEIN"/>
    <property type="match status" value="1"/>
</dbReference>
<dbReference type="Proteomes" id="UP000007652">
    <property type="component" value="Unassembled WGS sequence"/>
</dbReference>
<dbReference type="NCBIfam" id="TIGR00254">
    <property type="entry name" value="GGDEF"/>
    <property type="match status" value="1"/>
</dbReference>
<dbReference type="GO" id="GO:0003700">
    <property type="term" value="F:DNA-binding transcription factor activity"/>
    <property type="evidence" value="ECO:0007669"/>
    <property type="project" value="InterPro"/>
</dbReference>
<keyword evidence="4" id="KW-0812">Transmembrane</keyword>
<evidence type="ECO:0000256" key="2">
    <source>
        <dbReference type="ARBA" id="ARBA00023125"/>
    </source>
</evidence>
<dbReference type="PROSITE" id="PS00041">
    <property type="entry name" value="HTH_ARAC_FAMILY_1"/>
    <property type="match status" value="1"/>
</dbReference>
<dbReference type="SMART" id="SM00342">
    <property type="entry name" value="HTH_ARAC"/>
    <property type="match status" value="1"/>
</dbReference>
<dbReference type="SUPFAM" id="SSF55073">
    <property type="entry name" value="Nucleotide cyclase"/>
    <property type="match status" value="1"/>
</dbReference>
<dbReference type="CDD" id="cd01949">
    <property type="entry name" value="GGDEF"/>
    <property type="match status" value="1"/>
</dbReference>
<organism evidence="7 8">
    <name type="scientific">Caloramator australicus RC3</name>
    <dbReference type="NCBI Taxonomy" id="857293"/>
    <lineage>
        <taxon>Bacteria</taxon>
        <taxon>Bacillati</taxon>
        <taxon>Bacillota</taxon>
        <taxon>Clostridia</taxon>
        <taxon>Eubacteriales</taxon>
        <taxon>Clostridiaceae</taxon>
        <taxon>Caloramator</taxon>
    </lineage>
</organism>
<keyword evidence="2" id="KW-0238">DNA-binding</keyword>
<dbReference type="PANTHER" id="PTHR47504:SF5">
    <property type="entry name" value="RIGHT ORIGIN-BINDING PROTEIN"/>
    <property type="match status" value="1"/>
</dbReference>
<comment type="caution">
    <text evidence="7">The sequence shown here is derived from an EMBL/GenBank/DDBJ whole genome shotgun (WGS) entry which is preliminary data.</text>
</comment>
<proteinExistence type="predicted"/>
<protein>
    <submittedName>
        <fullName evidence="7">Transcriptional regulator, AraC family</fullName>
    </submittedName>
</protein>
<evidence type="ECO:0000313" key="7">
    <source>
        <dbReference type="EMBL" id="CCJ33468.1"/>
    </source>
</evidence>
<dbReference type="RefSeq" id="WP_008908736.1">
    <property type="nucleotide sequence ID" value="NZ_CAKP01000072.1"/>
</dbReference>